<evidence type="ECO:0000313" key="9">
    <source>
        <dbReference type="EMBL" id="MFC4349990.1"/>
    </source>
</evidence>
<dbReference type="Proteomes" id="UP001595799">
    <property type="component" value="Unassembled WGS sequence"/>
</dbReference>
<dbReference type="NCBIfam" id="TIGR00526">
    <property type="entry name" value="folB_dom"/>
    <property type="match status" value="1"/>
</dbReference>
<evidence type="ECO:0000256" key="3">
    <source>
        <dbReference type="ARBA" id="ARBA00005708"/>
    </source>
</evidence>
<comment type="pathway">
    <text evidence="2">Cofactor biosynthesis; tetrahydrofolate biosynthesis; 2-amino-4-hydroxy-6-hydroxymethyl-7,8-dihydropteridine diphosphate from 7,8-dihydroneopterin triphosphate: step 3/4.</text>
</comment>
<dbReference type="InterPro" id="IPR006156">
    <property type="entry name" value="Dihydroneopterin_aldolase"/>
</dbReference>
<evidence type="ECO:0000259" key="8">
    <source>
        <dbReference type="SMART" id="SM00905"/>
    </source>
</evidence>
<evidence type="ECO:0000256" key="5">
    <source>
        <dbReference type="ARBA" id="ARBA00022909"/>
    </source>
</evidence>
<dbReference type="InterPro" id="IPR006157">
    <property type="entry name" value="FolB_dom"/>
</dbReference>
<keyword evidence="5" id="KW-0289">Folate biosynthesis</keyword>
<proteinExistence type="inferred from homology"/>
<evidence type="ECO:0000256" key="7">
    <source>
        <dbReference type="ARBA" id="ARBA00032903"/>
    </source>
</evidence>
<dbReference type="PANTHER" id="PTHR42844">
    <property type="entry name" value="DIHYDRONEOPTERIN ALDOLASE 1-RELATED"/>
    <property type="match status" value="1"/>
</dbReference>
<evidence type="ECO:0000313" key="10">
    <source>
        <dbReference type="Proteomes" id="UP001595799"/>
    </source>
</evidence>
<evidence type="ECO:0000256" key="6">
    <source>
        <dbReference type="ARBA" id="ARBA00023239"/>
    </source>
</evidence>
<name>A0ABV8UHC5_9PROT</name>
<sequence>MSFSADETGHTRMFLQDVLLNLKVGIEDWERHPDKRQRVLVDVDCYMRQERHEGTSINDVLDYNRIYDYLMTWQERSHTDLLETLAEELADVCFQDTRVVSCRVRLRKPDIYWNVGAAGIEFYRTRSTSS</sequence>
<keyword evidence="6" id="KW-0456">Lyase</keyword>
<accession>A0ABV8UHC5</accession>
<protein>
    <recommendedName>
        <fullName evidence="4">dihydroneopterin aldolase</fullName>
        <ecNumber evidence="4">4.1.2.25</ecNumber>
    </recommendedName>
    <alternativeName>
        <fullName evidence="7">7,8-dihydroneopterin aldolase</fullName>
    </alternativeName>
</protein>
<dbReference type="PANTHER" id="PTHR42844:SF1">
    <property type="entry name" value="DIHYDRONEOPTERIN ALDOLASE 1-RELATED"/>
    <property type="match status" value="1"/>
</dbReference>
<dbReference type="SMART" id="SM00905">
    <property type="entry name" value="FolB"/>
    <property type="match status" value="1"/>
</dbReference>
<organism evidence="9 10">
    <name type="scientific">Fodinicurvata halophila</name>
    <dbReference type="NCBI Taxonomy" id="1419723"/>
    <lineage>
        <taxon>Bacteria</taxon>
        <taxon>Pseudomonadati</taxon>
        <taxon>Pseudomonadota</taxon>
        <taxon>Alphaproteobacteria</taxon>
        <taxon>Rhodospirillales</taxon>
        <taxon>Rhodovibrionaceae</taxon>
        <taxon>Fodinicurvata</taxon>
    </lineage>
</organism>
<dbReference type="EC" id="4.1.2.25" evidence="4"/>
<dbReference type="EMBL" id="JBHSCW010000001">
    <property type="protein sequence ID" value="MFC4349990.1"/>
    <property type="molecule type" value="Genomic_DNA"/>
</dbReference>
<gene>
    <name evidence="9" type="ORF">ACFOW6_00385</name>
</gene>
<feature type="domain" description="Dihydroneopterin aldolase/epimerase" evidence="8">
    <location>
        <begin position="13"/>
        <end position="124"/>
    </location>
</feature>
<comment type="caution">
    <text evidence="9">The sequence shown here is derived from an EMBL/GenBank/DDBJ whole genome shotgun (WGS) entry which is preliminary data.</text>
</comment>
<evidence type="ECO:0000256" key="2">
    <source>
        <dbReference type="ARBA" id="ARBA00005013"/>
    </source>
</evidence>
<dbReference type="InterPro" id="IPR043133">
    <property type="entry name" value="GTP-CH-I_C/QueF"/>
</dbReference>
<dbReference type="Gene3D" id="3.30.1130.10">
    <property type="match status" value="1"/>
</dbReference>
<reference evidence="10" key="1">
    <citation type="journal article" date="2019" name="Int. J. Syst. Evol. Microbiol.">
        <title>The Global Catalogue of Microorganisms (GCM) 10K type strain sequencing project: providing services to taxonomists for standard genome sequencing and annotation.</title>
        <authorList>
            <consortium name="The Broad Institute Genomics Platform"/>
            <consortium name="The Broad Institute Genome Sequencing Center for Infectious Disease"/>
            <person name="Wu L."/>
            <person name="Ma J."/>
        </authorList>
    </citation>
    <scope>NUCLEOTIDE SEQUENCE [LARGE SCALE GENOMIC DNA]</scope>
    <source>
        <strain evidence="10">CECT 8472</strain>
    </source>
</reference>
<comment type="similarity">
    <text evidence="3">Belongs to the DHNA family.</text>
</comment>
<evidence type="ECO:0000256" key="1">
    <source>
        <dbReference type="ARBA" id="ARBA00001353"/>
    </source>
</evidence>
<dbReference type="Pfam" id="PF02152">
    <property type="entry name" value="FolB"/>
    <property type="match status" value="1"/>
</dbReference>
<keyword evidence="10" id="KW-1185">Reference proteome</keyword>
<dbReference type="RefSeq" id="WP_382420002.1">
    <property type="nucleotide sequence ID" value="NZ_JBHSCW010000001.1"/>
</dbReference>
<dbReference type="SUPFAM" id="SSF55620">
    <property type="entry name" value="Tetrahydrobiopterin biosynthesis enzymes-like"/>
    <property type="match status" value="1"/>
</dbReference>
<evidence type="ECO:0000256" key="4">
    <source>
        <dbReference type="ARBA" id="ARBA00013043"/>
    </source>
</evidence>
<comment type="catalytic activity">
    <reaction evidence="1">
        <text>7,8-dihydroneopterin = 6-hydroxymethyl-7,8-dihydropterin + glycolaldehyde</text>
        <dbReference type="Rhea" id="RHEA:10540"/>
        <dbReference type="ChEBI" id="CHEBI:17001"/>
        <dbReference type="ChEBI" id="CHEBI:17071"/>
        <dbReference type="ChEBI" id="CHEBI:44841"/>
        <dbReference type="EC" id="4.1.2.25"/>
    </reaction>
</comment>